<keyword evidence="2" id="KW-1185">Reference proteome</keyword>
<evidence type="ECO:0000313" key="1">
    <source>
        <dbReference type="EMBL" id="GMH11356.1"/>
    </source>
</evidence>
<organism evidence="1 2">
    <name type="scientific">Nepenthes gracilis</name>
    <name type="common">Slender pitcher plant</name>
    <dbReference type="NCBI Taxonomy" id="150966"/>
    <lineage>
        <taxon>Eukaryota</taxon>
        <taxon>Viridiplantae</taxon>
        <taxon>Streptophyta</taxon>
        <taxon>Embryophyta</taxon>
        <taxon>Tracheophyta</taxon>
        <taxon>Spermatophyta</taxon>
        <taxon>Magnoliopsida</taxon>
        <taxon>eudicotyledons</taxon>
        <taxon>Gunneridae</taxon>
        <taxon>Pentapetalae</taxon>
        <taxon>Caryophyllales</taxon>
        <taxon>Nepenthaceae</taxon>
        <taxon>Nepenthes</taxon>
    </lineage>
</organism>
<accession>A0AAD3XP21</accession>
<sequence length="147" mass="16467">MLILGMKPITGVRLVTIKRTKNTFIISKIEDLSSQLQTQAAQQFRVPNMGSMIAKSEAGSPAQEEEEVDEMGVGPRAIDQVMPNVRSAPWYMTTRAPITETCGCCYLEEVKVLDEKMLPWRFVQPQGYAHARWMLAAYSTGRFVLGP</sequence>
<reference evidence="1" key="1">
    <citation type="submission" date="2023-05" db="EMBL/GenBank/DDBJ databases">
        <title>Nepenthes gracilis genome sequencing.</title>
        <authorList>
            <person name="Fukushima K."/>
        </authorList>
    </citation>
    <scope>NUCLEOTIDE SEQUENCE</scope>
    <source>
        <strain evidence="1">SING2019-196</strain>
    </source>
</reference>
<dbReference type="GO" id="GO:0005854">
    <property type="term" value="C:nascent polypeptide-associated complex"/>
    <property type="evidence" value="ECO:0007669"/>
    <property type="project" value="InterPro"/>
</dbReference>
<dbReference type="Proteomes" id="UP001279734">
    <property type="component" value="Unassembled WGS sequence"/>
</dbReference>
<evidence type="ECO:0000313" key="2">
    <source>
        <dbReference type="Proteomes" id="UP001279734"/>
    </source>
</evidence>
<dbReference type="EMBL" id="BSYO01000011">
    <property type="protein sequence ID" value="GMH11356.1"/>
    <property type="molecule type" value="Genomic_DNA"/>
</dbReference>
<dbReference type="AlphaFoldDB" id="A0AAD3XP21"/>
<dbReference type="PANTHER" id="PTHR21713">
    <property type="entry name" value="NASCENT POLYPEPTIDE ASSOCIATED COMPLEX ALPHA SUBUNIT-RELATED"/>
    <property type="match status" value="1"/>
</dbReference>
<name>A0AAD3XP21_NEPGR</name>
<dbReference type="InterPro" id="IPR016641">
    <property type="entry name" value="EGD2/NACA0like"/>
</dbReference>
<gene>
    <name evidence="1" type="ORF">Nepgr_013197</name>
</gene>
<protein>
    <submittedName>
        <fullName evidence="1">Uncharacterized protein</fullName>
    </submittedName>
</protein>
<proteinExistence type="predicted"/>
<comment type="caution">
    <text evidence="1">The sequence shown here is derived from an EMBL/GenBank/DDBJ whole genome shotgun (WGS) entry which is preliminary data.</text>
</comment>